<feature type="transmembrane region" description="Helical" evidence="6">
    <location>
        <begin position="466"/>
        <end position="487"/>
    </location>
</feature>
<evidence type="ECO:0000313" key="8">
    <source>
        <dbReference type="EMBL" id="KAF8794552.1"/>
    </source>
</evidence>
<dbReference type="PROSITE" id="PS50850">
    <property type="entry name" value="MFS"/>
    <property type="match status" value="1"/>
</dbReference>
<dbReference type="GO" id="GO:0016020">
    <property type="term" value="C:membrane"/>
    <property type="evidence" value="ECO:0007669"/>
    <property type="project" value="UniProtKB-SubCell"/>
</dbReference>
<feature type="compositionally biased region" description="Acidic residues" evidence="5">
    <location>
        <begin position="31"/>
        <end position="49"/>
    </location>
</feature>
<evidence type="ECO:0000256" key="1">
    <source>
        <dbReference type="ARBA" id="ARBA00004141"/>
    </source>
</evidence>
<feature type="transmembrane region" description="Helical" evidence="6">
    <location>
        <begin position="437"/>
        <end position="454"/>
    </location>
</feature>
<dbReference type="InterPro" id="IPR020846">
    <property type="entry name" value="MFS_dom"/>
</dbReference>
<dbReference type="Pfam" id="PF00083">
    <property type="entry name" value="Sugar_tr"/>
    <property type="match status" value="1"/>
</dbReference>
<reference evidence="8" key="1">
    <citation type="journal article" date="2020" name="bioRxiv">
        <title>Chromosome-level reference genome of the European wasp spider Argiope bruennichi: a resource for studies on range expansion and evolutionary adaptation.</title>
        <authorList>
            <person name="Sheffer M.M."/>
            <person name="Hoppe A."/>
            <person name="Krehenwinkel H."/>
            <person name="Uhl G."/>
            <person name="Kuss A.W."/>
            <person name="Jensen L."/>
            <person name="Jensen C."/>
            <person name="Gillespie R.G."/>
            <person name="Hoff K.J."/>
            <person name="Prost S."/>
        </authorList>
    </citation>
    <scope>NUCLEOTIDE SEQUENCE</scope>
</reference>
<evidence type="ECO:0000256" key="2">
    <source>
        <dbReference type="ARBA" id="ARBA00022692"/>
    </source>
</evidence>
<sequence length="647" mass="72080">MASCSRSVRSFPRLTYDEEMERLRKLLEEVSSDEETIEEEIKDSDNEDVFSEHQSESEEECRSSDDEEAIKPQRQSCNQSYAKSTISISILKEAGEFGKYQKSLLLKFMVPTTFASAFYVLNVIFMVATPDHWCYVPQLASLNLSEYEIKRIAIPKLNDGTFAKCSMYALNYTALVSEYKSNGKFPEFKINGKIIPKRPESKCTYGWVYQKDWYEETIVSKWDLVCDRNYLPSLVLTLANAGSVIGTFCFSTMADKQGRKNAFLANLYVALLSGVLSIFSPTFAVFAVLRALTGSTVPSNFQIPYIITVEQVGSKQRAWLVCISWTLWTLGACCLALVAYVTRHWSTLGLVTTLPIAAFFVYKSFLKPSPRYLMAQGRFEEAAEVIKTIAECNGCKTPKSLLSRLQEIAEKDKPQNENDREVSAITFFKYPQLRKKLLIVTLNWSAIAVAYFGLTLNATNLGKNDFLNFFLLTAVELPAFPLALFLMEKIGRRWSTTIFVLLTGAACLIPSFLSKDMGASAIIVSMVGKFGSAAAFTVIYQQAAELYPTPVRALGMGIGSVVSSVAVICMPYICYLGIYNKAIPFLIIGAMCVSAGLTAPLVPETVRKTLPQTIKDSEEFGLGRGCFPCCGYEERKNENDPESAEVA</sequence>
<dbReference type="AlphaFoldDB" id="A0A8T0FV32"/>
<evidence type="ECO:0000256" key="4">
    <source>
        <dbReference type="ARBA" id="ARBA00023136"/>
    </source>
</evidence>
<feature type="transmembrane region" description="Helical" evidence="6">
    <location>
        <begin position="262"/>
        <end position="279"/>
    </location>
</feature>
<accession>A0A8T0FV32</accession>
<feature type="domain" description="Major facilitator superfamily (MFS) profile" evidence="7">
    <location>
        <begin position="166"/>
        <end position="607"/>
    </location>
</feature>
<feature type="transmembrane region" description="Helical" evidence="6">
    <location>
        <begin position="319"/>
        <end position="341"/>
    </location>
</feature>
<evidence type="ECO:0000256" key="6">
    <source>
        <dbReference type="SAM" id="Phobius"/>
    </source>
</evidence>
<comment type="subcellular location">
    <subcellularLocation>
        <location evidence="1">Membrane</location>
        <topology evidence="1">Multi-pass membrane protein</topology>
    </subcellularLocation>
</comment>
<keyword evidence="3 6" id="KW-1133">Transmembrane helix</keyword>
<dbReference type="EMBL" id="JABXBU010000002">
    <property type="protein sequence ID" value="KAF8794552.1"/>
    <property type="molecule type" value="Genomic_DNA"/>
</dbReference>
<organism evidence="8 9">
    <name type="scientific">Argiope bruennichi</name>
    <name type="common">Wasp spider</name>
    <name type="synonym">Aranea bruennichi</name>
    <dbReference type="NCBI Taxonomy" id="94029"/>
    <lineage>
        <taxon>Eukaryota</taxon>
        <taxon>Metazoa</taxon>
        <taxon>Ecdysozoa</taxon>
        <taxon>Arthropoda</taxon>
        <taxon>Chelicerata</taxon>
        <taxon>Arachnida</taxon>
        <taxon>Araneae</taxon>
        <taxon>Araneomorphae</taxon>
        <taxon>Entelegynae</taxon>
        <taxon>Araneoidea</taxon>
        <taxon>Araneidae</taxon>
        <taxon>Argiope</taxon>
    </lineage>
</organism>
<feature type="transmembrane region" description="Helical" evidence="6">
    <location>
        <begin position="347"/>
        <end position="366"/>
    </location>
</feature>
<reference evidence="8" key="2">
    <citation type="submission" date="2020-06" db="EMBL/GenBank/DDBJ databases">
        <authorList>
            <person name="Sheffer M."/>
        </authorList>
    </citation>
    <scope>NUCLEOTIDE SEQUENCE</scope>
</reference>
<feature type="transmembrane region" description="Helical" evidence="6">
    <location>
        <begin position="553"/>
        <end position="578"/>
    </location>
</feature>
<feature type="compositionally biased region" description="Basic and acidic residues" evidence="5">
    <location>
        <begin position="50"/>
        <end position="64"/>
    </location>
</feature>
<feature type="transmembrane region" description="Helical" evidence="6">
    <location>
        <begin position="494"/>
        <end position="513"/>
    </location>
</feature>
<keyword evidence="4 6" id="KW-0472">Membrane</keyword>
<dbReference type="PANTHER" id="PTHR24064">
    <property type="entry name" value="SOLUTE CARRIER FAMILY 22 MEMBER"/>
    <property type="match status" value="1"/>
</dbReference>
<feature type="transmembrane region" description="Helical" evidence="6">
    <location>
        <begin position="584"/>
        <end position="602"/>
    </location>
</feature>
<evidence type="ECO:0000256" key="5">
    <source>
        <dbReference type="SAM" id="MobiDB-lite"/>
    </source>
</evidence>
<dbReference type="InterPro" id="IPR036259">
    <property type="entry name" value="MFS_trans_sf"/>
</dbReference>
<dbReference type="Gene3D" id="1.20.1250.20">
    <property type="entry name" value="MFS general substrate transporter like domains"/>
    <property type="match status" value="1"/>
</dbReference>
<evidence type="ECO:0000313" key="9">
    <source>
        <dbReference type="Proteomes" id="UP000807504"/>
    </source>
</evidence>
<dbReference type="CDD" id="cd17317">
    <property type="entry name" value="MFS_SLC22"/>
    <property type="match status" value="1"/>
</dbReference>
<evidence type="ECO:0000259" key="7">
    <source>
        <dbReference type="PROSITE" id="PS50850"/>
    </source>
</evidence>
<keyword evidence="2 6" id="KW-0812">Transmembrane</keyword>
<dbReference type="InterPro" id="IPR005828">
    <property type="entry name" value="MFS_sugar_transport-like"/>
</dbReference>
<proteinExistence type="predicted"/>
<evidence type="ECO:0000256" key="3">
    <source>
        <dbReference type="ARBA" id="ARBA00022989"/>
    </source>
</evidence>
<dbReference type="SUPFAM" id="SSF103473">
    <property type="entry name" value="MFS general substrate transporter"/>
    <property type="match status" value="1"/>
</dbReference>
<feature type="transmembrane region" description="Helical" evidence="6">
    <location>
        <begin position="519"/>
        <end position="541"/>
    </location>
</feature>
<name>A0A8T0FV32_ARGBR</name>
<dbReference type="GO" id="GO:0022857">
    <property type="term" value="F:transmembrane transporter activity"/>
    <property type="evidence" value="ECO:0007669"/>
    <property type="project" value="InterPro"/>
</dbReference>
<comment type="caution">
    <text evidence="8">The sequence shown here is derived from an EMBL/GenBank/DDBJ whole genome shotgun (WGS) entry which is preliminary data.</text>
</comment>
<keyword evidence="9" id="KW-1185">Reference proteome</keyword>
<feature type="transmembrane region" description="Helical" evidence="6">
    <location>
        <begin position="230"/>
        <end position="250"/>
    </location>
</feature>
<protein>
    <submittedName>
        <fullName evidence="8">Beta-alanine transporter like protein</fullName>
    </submittedName>
</protein>
<feature type="region of interest" description="Disordered" evidence="5">
    <location>
        <begin position="31"/>
        <end position="74"/>
    </location>
</feature>
<dbReference type="Proteomes" id="UP000807504">
    <property type="component" value="Unassembled WGS sequence"/>
</dbReference>
<gene>
    <name evidence="8" type="ORF">HNY73_002523</name>
</gene>